<dbReference type="Proteomes" id="UP000249464">
    <property type="component" value="Unassembled WGS sequence"/>
</dbReference>
<sequence length="292" mass="33179">MGVPSEKKDPSRRPPLAGWARRADGELCHEHTPPPTVHHAHLFDENNVFYPFRDEGPQPVVVRESADENAQVMSLIPLLIIYATSFEATSDDVDNMEFAYDAYIASNKCNTASQIIRYSRRADKLRSLRNVVDLDSHVKSTGNRVIFSTPEPLPHTFYLPRRPSGNNRRVIAMRALEVAFKQPVLLKLTAAYFLAIGLLREQVGTLGDLHGKWFLSFKVSNRNFKTSLRRRGTMRIDSCCLPTGTITHVIRATPRYKHGNDSGYSARYDRVFVHNCAPMGKYHKHVTFKDRA</sequence>
<keyword evidence="2" id="KW-1185">Reference proteome</keyword>
<dbReference type="STRING" id="796604.A0A2X0PA65"/>
<accession>A0A2X0PA65</accession>
<reference evidence="1 2" key="1">
    <citation type="submission" date="2016-11" db="EMBL/GenBank/DDBJ databases">
        <authorList>
            <person name="Jaros S."/>
            <person name="Januszkiewicz K."/>
            <person name="Wedrychowicz H."/>
        </authorList>
    </citation>
    <scope>NUCLEOTIDE SEQUENCE [LARGE SCALE GENOMIC DNA]</scope>
</reference>
<gene>
    <name evidence="1" type="primary">BQ5605_C007g04833</name>
    <name evidence="1" type="ORF">BQ5605_C007G04833</name>
</gene>
<organism evidence="1 2">
    <name type="scientific">Microbotryum silenes-dioicae</name>
    <dbReference type="NCBI Taxonomy" id="796604"/>
    <lineage>
        <taxon>Eukaryota</taxon>
        <taxon>Fungi</taxon>
        <taxon>Dikarya</taxon>
        <taxon>Basidiomycota</taxon>
        <taxon>Pucciniomycotina</taxon>
        <taxon>Microbotryomycetes</taxon>
        <taxon>Microbotryales</taxon>
        <taxon>Microbotryaceae</taxon>
        <taxon>Microbotryum</taxon>
    </lineage>
</organism>
<name>A0A2X0PA65_9BASI</name>
<proteinExistence type="predicted"/>
<evidence type="ECO:0000313" key="2">
    <source>
        <dbReference type="Proteomes" id="UP000249464"/>
    </source>
</evidence>
<evidence type="ECO:0000313" key="1">
    <source>
        <dbReference type="EMBL" id="SGY63806.1"/>
    </source>
</evidence>
<dbReference type="EMBL" id="FQNC01000045">
    <property type="protein sequence ID" value="SGY63806.1"/>
    <property type="molecule type" value="Genomic_DNA"/>
</dbReference>
<dbReference type="AlphaFoldDB" id="A0A2X0PA65"/>
<protein>
    <submittedName>
        <fullName evidence="1">BQ5605_C007g04833 protein</fullName>
    </submittedName>
</protein>